<keyword evidence="4" id="KW-1185">Reference proteome</keyword>
<proteinExistence type="predicted"/>
<accession>A0A642V526</accession>
<feature type="coiled-coil region" evidence="1">
    <location>
        <begin position="45"/>
        <end position="103"/>
    </location>
</feature>
<evidence type="ECO:0000313" key="3">
    <source>
        <dbReference type="EMBL" id="KAA8912553.1"/>
    </source>
</evidence>
<feature type="region of interest" description="Disordered" evidence="2">
    <location>
        <begin position="253"/>
        <end position="279"/>
    </location>
</feature>
<comment type="caution">
    <text evidence="3">The sequence shown here is derived from an EMBL/GenBank/DDBJ whole genome shotgun (WGS) entry which is preliminary data.</text>
</comment>
<dbReference type="EMBL" id="SWFS01000253">
    <property type="protein sequence ID" value="KAA8912553.1"/>
    <property type="molecule type" value="Genomic_DNA"/>
</dbReference>
<evidence type="ECO:0000256" key="2">
    <source>
        <dbReference type="SAM" id="MobiDB-lite"/>
    </source>
</evidence>
<organism evidence="3 4">
    <name type="scientific">Trichomonascus ciferrii</name>
    <dbReference type="NCBI Taxonomy" id="44093"/>
    <lineage>
        <taxon>Eukaryota</taxon>
        <taxon>Fungi</taxon>
        <taxon>Dikarya</taxon>
        <taxon>Ascomycota</taxon>
        <taxon>Saccharomycotina</taxon>
        <taxon>Dipodascomycetes</taxon>
        <taxon>Dipodascales</taxon>
        <taxon>Trichomonascaceae</taxon>
        <taxon>Trichomonascus</taxon>
        <taxon>Trichomonascus ciferrii complex</taxon>
    </lineage>
</organism>
<reference evidence="3" key="1">
    <citation type="journal article" date="2019" name="G3 (Bethesda)">
        <title>Genome Assemblies of Two Rare Opportunistic Yeast Pathogens: Diutina rugosa (syn. Candida rugosa) and Trichomonascus ciferrii (syn. Candida ciferrii).</title>
        <authorList>
            <person name="Mixao V."/>
            <person name="Saus E."/>
            <person name="Hansen A.P."/>
            <person name="Lass-Florl C."/>
            <person name="Gabaldon T."/>
        </authorList>
    </citation>
    <scope>NUCLEOTIDE SEQUENCE</scope>
    <source>
        <strain evidence="3">CBS 4856</strain>
    </source>
</reference>
<dbReference type="AlphaFoldDB" id="A0A642V526"/>
<keyword evidence="1" id="KW-0175">Coiled coil</keyword>
<dbReference type="Proteomes" id="UP000761534">
    <property type="component" value="Unassembled WGS sequence"/>
</dbReference>
<evidence type="ECO:0000313" key="4">
    <source>
        <dbReference type="Proteomes" id="UP000761534"/>
    </source>
</evidence>
<sequence>MNLISSLADPGALGVRVVPKHPRLSWEVSGVIISYIMSSGRVERYKKTKDLIDKARNDAAEDNTEAAIAGLAEVDHEGLSQVSNELEDESAEAKEAHLKLKEKVQTVFDVMRFLRVDFEDFLEEVGVNGDTRRRRQLGQTVYSFDYMMQFRRQKRTSDIWDQVTTSSKKISAYIVGEEVSSLAENSSSFCSKEQLDKRGEELQPLDIGNSEDEEEPIQENQQQQFNPVQIDQHHTDLMEVATDPMFTVEEAATGEAGTSNSGGVDLEDNEHDKKRRREMDGVEYSKKRVKLFSNPEPFNDILKYAPHLSYVLRAAMYTDETVRSYCDEHNLYQGEKLNFEKRMNVIESNMRLGREARYLKLITIFMILCSARHLQSGIRQVQLGKIFQEAGTRRELINLLSKMGVIKSYQTIQNALNLRMKWKPPAKKMG</sequence>
<dbReference type="VEuPathDB" id="FungiDB:TRICI_003462"/>
<name>A0A642V526_9ASCO</name>
<gene>
    <name evidence="3" type="ORF">TRICI_003462</name>
</gene>
<evidence type="ECO:0000256" key="1">
    <source>
        <dbReference type="SAM" id="Coils"/>
    </source>
</evidence>
<protein>
    <submittedName>
        <fullName evidence="3">Uncharacterized protein</fullName>
    </submittedName>
</protein>